<organism evidence="2 3">
    <name type="scientific">Marivirga aurantiaca</name>
    <dbReference type="NCBI Taxonomy" id="2802615"/>
    <lineage>
        <taxon>Bacteria</taxon>
        <taxon>Pseudomonadati</taxon>
        <taxon>Bacteroidota</taxon>
        <taxon>Cytophagia</taxon>
        <taxon>Cytophagales</taxon>
        <taxon>Marivirgaceae</taxon>
        <taxon>Marivirga</taxon>
    </lineage>
</organism>
<dbReference type="RefSeq" id="WP_201431040.1">
    <property type="nucleotide sequence ID" value="NZ_JAEQBW010000003.1"/>
</dbReference>
<feature type="transmembrane region" description="Helical" evidence="1">
    <location>
        <begin position="66"/>
        <end position="85"/>
    </location>
</feature>
<evidence type="ECO:0000313" key="3">
    <source>
        <dbReference type="Proteomes" id="UP000611723"/>
    </source>
</evidence>
<sequence>MNGLAIFGLILLALIGNILWYWLKFDLKNKGYKIQYFYGHFSDLAKATEVIKKTDEPRTKRTYRGILFSLILVIILMPIIFFMNMESTENRRCRRFNDYKLYSLNGTIAFKYIDKPNHAMETLSFEDGTEENEVPIFVDELFEFIQPGDSICKVSGSTELLVYRTGKLTTFKVDQKKYCTE</sequence>
<keyword evidence="1" id="KW-0472">Membrane</keyword>
<reference evidence="2" key="1">
    <citation type="submission" date="2021-01" db="EMBL/GenBank/DDBJ databases">
        <title>Marivirga aurantiaca sp. nov., isolated from intertidal surface sediments.</title>
        <authorList>
            <person name="Zhang M."/>
        </authorList>
    </citation>
    <scope>NUCLEOTIDE SEQUENCE</scope>
    <source>
        <strain evidence="2">S37H4</strain>
    </source>
</reference>
<evidence type="ECO:0000313" key="2">
    <source>
        <dbReference type="EMBL" id="MBK6265376.1"/>
    </source>
</evidence>
<dbReference type="AlphaFoldDB" id="A0A935C831"/>
<keyword evidence="3" id="KW-1185">Reference proteome</keyword>
<keyword evidence="1" id="KW-0812">Transmembrane</keyword>
<feature type="transmembrane region" description="Helical" evidence="1">
    <location>
        <begin position="6"/>
        <end position="23"/>
    </location>
</feature>
<comment type="caution">
    <text evidence="2">The sequence shown here is derived from an EMBL/GenBank/DDBJ whole genome shotgun (WGS) entry which is preliminary data.</text>
</comment>
<dbReference type="Proteomes" id="UP000611723">
    <property type="component" value="Unassembled WGS sequence"/>
</dbReference>
<proteinExistence type="predicted"/>
<accession>A0A935C831</accession>
<name>A0A935C831_9BACT</name>
<dbReference type="EMBL" id="JAEQBW010000003">
    <property type="protein sequence ID" value="MBK6265376.1"/>
    <property type="molecule type" value="Genomic_DNA"/>
</dbReference>
<evidence type="ECO:0000256" key="1">
    <source>
        <dbReference type="SAM" id="Phobius"/>
    </source>
</evidence>
<keyword evidence="1" id="KW-1133">Transmembrane helix</keyword>
<protein>
    <submittedName>
        <fullName evidence="2">Uncharacterized protein</fullName>
    </submittedName>
</protein>
<gene>
    <name evidence="2" type="ORF">JKA74_10025</name>
</gene>